<dbReference type="InterPro" id="IPR051545">
    <property type="entry name" value="NAD(P)H_dehydrogenase_qn"/>
</dbReference>
<evidence type="ECO:0000256" key="1">
    <source>
        <dbReference type="ARBA" id="ARBA00006252"/>
    </source>
</evidence>
<dbReference type="GO" id="GO:0005829">
    <property type="term" value="C:cytosol"/>
    <property type="evidence" value="ECO:0007669"/>
    <property type="project" value="TreeGrafter"/>
</dbReference>
<feature type="domain" description="Flavodoxin-like fold" evidence="3">
    <location>
        <begin position="1"/>
        <end position="160"/>
    </location>
</feature>
<keyword evidence="2" id="KW-0560">Oxidoreductase</keyword>
<dbReference type="EMBL" id="CAEZVQ010000118">
    <property type="protein sequence ID" value="CAB4639750.1"/>
    <property type="molecule type" value="Genomic_DNA"/>
</dbReference>
<dbReference type="InterPro" id="IPR003680">
    <property type="entry name" value="Flavodoxin_fold"/>
</dbReference>
<dbReference type="Gene3D" id="3.40.50.360">
    <property type="match status" value="1"/>
</dbReference>
<gene>
    <name evidence="4" type="ORF">UFOPK2086_00876</name>
</gene>
<evidence type="ECO:0000313" key="4">
    <source>
        <dbReference type="EMBL" id="CAB4639750.1"/>
    </source>
</evidence>
<sequence length="203" mass="23315">MNVLVISAHPSPDSFIGTLREEVLAEISQLGHDVRHHDLYAEEFNPVFSSYERLNHVGDIHEKLRQLPDLKPHVEDIQWAHALVLVYPTWWSAQPAILKGWIDRVLMNEIAWILPEGAARIRPLLTNLKKVVVVTTHGSTKFVNALEGEAGKRTAFRSIRLMFHKRTRCHWIALYALDHVPAVKRGRLVIRVRRRVRRALGSA</sequence>
<dbReference type="AlphaFoldDB" id="A0A6J6JQT3"/>
<evidence type="ECO:0000256" key="2">
    <source>
        <dbReference type="ARBA" id="ARBA00023002"/>
    </source>
</evidence>
<dbReference type="GO" id="GO:0003955">
    <property type="term" value="F:NAD(P)H dehydrogenase (quinone) activity"/>
    <property type="evidence" value="ECO:0007669"/>
    <property type="project" value="TreeGrafter"/>
</dbReference>
<dbReference type="InterPro" id="IPR029039">
    <property type="entry name" value="Flavoprotein-like_sf"/>
</dbReference>
<reference evidence="4" key="1">
    <citation type="submission" date="2020-05" db="EMBL/GenBank/DDBJ databases">
        <authorList>
            <person name="Chiriac C."/>
            <person name="Salcher M."/>
            <person name="Ghai R."/>
            <person name="Kavagutti S V."/>
        </authorList>
    </citation>
    <scope>NUCLEOTIDE SEQUENCE</scope>
</reference>
<organism evidence="4">
    <name type="scientific">freshwater metagenome</name>
    <dbReference type="NCBI Taxonomy" id="449393"/>
    <lineage>
        <taxon>unclassified sequences</taxon>
        <taxon>metagenomes</taxon>
        <taxon>ecological metagenomes</taxon>
    </lineage>
</organism>
<proteinExistence type="inferred from homology"/>
<accession>A0A6J6JQT3</accession>
<evidence type="ECO:0000259" key="3">
    <source>
        <dbReference type="Pfam" id="PF02525"/>
    </source>
</evidence>
<comment type="similarity">
    <text evidence="1">Belongs to the NAD(P)H dehydrogenase (quinone) family.</text>
</comment>
<dbReference type="SUPFAM" id="SSF52218">
    <property type="entry name" value="Flavoproteins"/>
    <property type="match status" value="1"/>
</dbReference>
<dbReference type="PANTHER" id="PTHR10204:SF34">
    <property type="entry name" value="NAD(P)H DEHYDROGENASE [QUINONE] 1 ISOFORM 1"/>
    <property type="match status" value="1"/>
</dbReference>
<protein>
    <submittedName>
        <fullName evidence="4">Unannotated protein</fullName>
    </submittedName>
</protein>
<dbReference type="Pfam" id="PF02525">
    <property type="entry name" value="Flavodoxin_2"/>
    <property type="match status" value="1"/>
</dbReference>
<dbReference type="PANTHER" id="PTHR10204">
    <property type="entry name" value="NAD P H OXIDOREDUCTASE-RELATED"/>
    <property type="match status" value="1"/>
</dbReference>
<name>A0A6J6JQT3_9ZZZZ</name>